<dbReference type="AlphaFoldDB" id="A0A069PND6"/>
<dbReference type="InterPro" id="IPR005656">
    <property type="entry name" value="MmgE_PrpD"/>
</dbReference>
<evidence type="ECO:0000313" key="5">
    <source>
        <dbReference type="Proteomes" id="UP000027466"/>
    </source>
</evidence>
<dbReference type="InterPro" id="IPR036148">
    <property type="entry name" value="MmgE/PrpD_sf"/>
</dbReference>
<name>A0A069PND6_9BURK</name>
<evidence type="ECO:0000259" key="2">
    <source>
        <dbReference type="Pfam" id="PF03972"/>
    </source>
</evidence>
<dbReference type="InterPro" id="IPR045337">
    <property type="entry name" value="MmgE_PrpD_C"/>
</dbReference>
<dbReference type="Gene3D" id="1.10.4100.10">
    <property type="entry name" value="2-methylcitrate dehydratase PrpD"/>
    <property type="match status" value="1"/>
</dbReference>
<gene>
    <name evidence="4" type="ORF">BG61_11000</name>
</gene>
<proteinExistence type="inferred from homology"/>
<dbReference type="InterPro" id="IPR042188">
    <property type="entry name" value="MmgE/PrpD_sf_2"/>
</dbReference>
<dbReference type="SUPFAM" id="SSF103378">
    <property type="entry name" value="2-methylcitrate dehydratase PrpD"/>
    <property type="match status" value="1"/>
</dbReference>
<dbReference type="EMBL" id="JFHC01000019">
    <property type="protein sequence ID" value="KDR42158.1"/>
    <property type="molecule type" value="Genomic_DNA"/>
</dbReference>
<feature type="domain" description="MmgE/PrpD N-terminal" evidence="2">
    <location>
        <begin position="16"/>
        <end position="255"/>
    </location>
</feature>
<organism evidence="4 5">
    <name type="scientific">Caballeronia glathei</name>
    <dbReference type="NCBI Taxonomy" id="60547"/>
    <lineage>
        <taxon>Bacteria</taxon>
        <taxon>Pseudomonadati</taxon>
        <taxon>Pseudomonadota</taxon>
        <taxon>Betaproteobacteria</taxon>
        <taxon>Burkholderiales</taxon>
        <taxon>Burkholderiaceae</taxon>
        <taxon>Caballeronia</taxon>
    </lineage>
</organism>
<dbReference type="InterPro" id="IPR045336">
    <property type="entry name" value="MmgE_PrpD_N"/>
</dbReference>
<dbReference type="GO" id="GO:0016829">
    <property type="term" value="F:lyase activity"/>
    <property type="evidence" value="ECO:0007669"/>
    <property type="project" value="InterPro"/>
</dbReference>
<dbReference type="Pfam" id="PF19305">
    <property type="entry name" value="MmgE_PrpD_C"/>
    <property type="match status" value="1"/>
</dbReference>
<dbReference type="InterPro" id="IPR042183">
    <property type="entry name" value="MmgE/PrpD_sf_1"/>
</dbReference>
<sequence>MNQHNDVGANPYTGGMSAFVAGLRYEAIPDEVRARIKLLILDSLGCALFGAGLPWSRILADTLQRVDTTQGCGVWGMPLRLSAPHAALVNGTLIQSFELDDVHRVGVLHVGAVTLPAVLAVAEMLPANLRMTGRDFLRACVAGYEVGPRVGMCMGPEHIAQGWHSGATVGVFAAAAGAAAALRLDAEKTVHALGIGGTQSAGLMAAQFGAMVKRMHAGRAAQSGLYGALLAQNGFTGIVDVFENPYGGFCSTFSRSTDRFDLAQLVDGLGVRFETMRIALKFYSCVGSNHTTLDAIRAMQARRPFGAGDVERVVVHGSRVTVDHVGWKYVPQGLTSAQLNLPYCVATLLLEGDVFVGQFSEDKVADPQRMALADRVQVLEDPAITARGPMLRHMVRVEVLLRDGTRLEETVEAQRGSEHAFASEAEIVAKMRKLAAHRVDAARISRIVDWVMHAESQPDAGELARLLATAA</sequence>
<dbReference type="Proteomes" id="UP000027466">
    <property type="component" value="Unassembled WGS sequence"/>
</dbReference>
<evidence type="ECO:0000259" key="3">
    <source>
        <dbReference type="Pfam" id="PF19305"/>
    </source>
</evidence>
<protein>
    <submittedName>
        <fullName evidence="4">2-methylcitrate dehydratase</fullName>
    </submittedName>
</protein>
<comment type="similarity">
    <text evidence="1">Belongs to the PrpD family.</text>
</comment>
<accession>A0A069PND6</accession>
<feature type="domain" description="MmgE/PrpD C-terminal" evidence="3">
    <location>
        <begin position="283"/>
        <end position="452"/>
    </location>
</feature>
<dbReference type="Gene3D" id="3.30.1330.120">
    <property type="entry name" value="2-methylcitrate dehydratase PrpD"/>
    <property type="match status" value="1"/>
</dbReference>
<dbReference type="PANTHER" id="PTHR16943:SF8">
    <property type="entry name" value="2-METHYLCITRATE DEHYDRATASE"/>
    <property type="match status" value="1"/>
</dbReference>
<evidence type="ECO:0000256" key="1">
    <source>
        <dbReference type="ARBA" id="ARBA00006174"/>
    </source>
</evidence>
<dbReference type="RefSeq" id="WP_035934514.1">
    <property type="nucleotide sequence ID" value="NZ_CADFFX010000010.1"/>
</dbReference>
<dbReference type="Pfam" id="PF03972">
    <property type="entry name" value="MmgE_PrpD_N"/>
    <property type="match status" value="1"/>
</dbReference>
<comment type="caution">
    <text evidence="4">The sequence shown here is derived from an EMBL/GenBank/DDBJ whole genome shotgun (WGS) entry which is preliminary data.</text>
</comment>
<reference evidence="4 5" key="1">
    <citation type="submission" date="2014-03" db="EMBL/GenBank/DDBJ databases">
        <title>Draft Genome Sequences of Four Burkholderia Strains.</title>
        <authorList>
            <person name="Liu X.Y."/>
            <person name="Li C.X."/>
            <person name="Xu J.H."/>
        </authorList>
    </citation>
    <scope>NUCLEOTIDE SEQUENCE [LARGE SCALE GENOMIC DNA]</scope>
    <source>
        <strain evidence="4 5">DSM 50014</strain>
    </source>
</reference>
<dbReference type="STRING" id="60547.GCA_000751215_03990"/>
<keyword evidence="5" id="KW-1185">Reference proteome</keyword>
<evidence type="ECO:0000313" key="4">
    <source>
        <dbReference type="EMBL" id="KDR42158.1"/>
    </source>
</evidence>
<dbReference type="PANTHER" id="PTHR16943">
    <property type="entry name" value="2-METHYLCITRATE DEHYDRATASE-RELATED"/>
    <property type="match status" value="1"/>
</dbReference>